<sequence>MMLHTLNSGVQDAAFPQDLKMMGHTGFRTRPDQSRAICLSQGIKSLNDVQSYGISQSPKDRDQIKFLKIGRVIAGHRASYPFLVELTQHFYSSIVVEL</sequence>
<reference evidence="1" key="1">
    <citation type="submission" date="2013-04" db="EMBL/GenBank/DDBJ databases">
        <title>The genome sequencing project of 58 acetic acid bacteria.</title>
        <authorList>
            <person name="Okamoto-Kainuma A."/>
            <person name="Ishikawa M."/>
            <person name="Umino S."/>
            <person name="Koizumi Y."/>
            <person name="Shiwa Y."/>
            <person name="Yoshikawa H."/>
            <person name="Matsutani M."/>
            <person name="Matsushita K."/>
        </authorList>
    </citation>
    <scope>NUCLEOTIDE SEQUENCE</scope>
    <source>
        <strain evidence="1">NRIC 0228</strain>
    </source>
</reference>
<keyword evidence="2" id="KW-1185">Reference proteome</keyword>
<dbReference type="EMBL" id="BAQW01000005">
    <property type="protein sequence ID" value="GBR11156.1"/>
    <property type="molecule type" value="Genomic_DNA"/>
</dbReference>
<gene>
    <name evidence="1" type="ORF">AA0228_1282</name>
</gene>
<evidence type="ECO:0000313" key="2">
    <source>
        <dbReference type="Proteomes" id="UP001061070"/>
    </source>
</evidence>
<evidence type="ECO:0000313" key="1">
    <source>
        <dbReference type="EMBL" id="GBR11156.1"/>
    </source>
</evidence>
<name>A0ABQ0QAN7_9PROT</name>
<comment type="caution">
    <text evidence="1">The sequence shown here is derived from an EMBL/GenBank/DDBJ whole genome shotgun (WGS) entry which is preliminary data.</text>
</comment>
<proteinExistence type="predicted"/>
<protein>
    <submittedName>
        <fullName evidence="1">Uncharacterized protein</fullName>
    </submittedName>
</protein>
<organism evidence="1 2">
    <name type="scientific">Gluconobacter frateurii NRIC 0228</name>
    <dbReference type="NCBI Taxonomy" id="1307946"/>
    <lineage>
        <taxon>Bacteria</taxon>
        <taxon>Pseudomonadati</taxon>
        <taxon>Pseudomonadota</taxon>
        <taxon>Alphaproteobacteria</taxon>
        <taxon>Acetobacterales</taxon>
        <taxon>Acetobacteraceae</taxon>
        <taxon>Gluconobacter</taxon>
    </lineage>
</organism>
<dbReference type="Proteomes" id="UP001061070">
    <property type="component" value="Unassembled WGS sequence"/>
</dbReference>
<accession>A0ABQ0QAN7</accession>